<dbReference type="InterPro" id="IPR016900">
    <property type="entry name" value="Alg10"/>
</dbReference>
<feature type="transmembrane region" description="Helical" evidence="16">
    <location>
        <begin position="610"/>
        <end position="630"/>
    </location>
</feature>
<feature type="transmembrane region" description="Helical" evidence="16">
    <location>
        <begin position="12"/>
        <end position="31"/>
    </location>
</feature>
<evidence type="ECO:0000256" key="10">
    <source>
        <dbReference type="ARBA" id="ARBA00022989"/>
    </source>
</evidence>
<gene>
    <name evidence="17" type="ORF">B0T15DRAFT_395623</name>
</gene>
<keyword evidence="11 16" id="KW-0472">Membrane</keyword>
<keyword evidence="6" id="KW-0328">Glycosyltransferase</keyword>
<dbReference type="GeneID" id="87883618"/>
<keyword evidence="7" id="KW-0808">Transferase</keyword>
<dbReference type="PANTHER" id="PTHR12989">
    <property type="entry name" value="ALPHA-1,2-GLUCOSYLTRANSFERASE ALG10"/>
    <property type="match status" value="1"/>
</dbReference>
<comment type="subcellular location">
    <subcellularLocation>
        <location evidence="1">Endoplasmic reticulum membrane</location>
        <topology evidence="1">Multi-pass membrane protein</topology>
    </subcellularLocation>
</comment>
<name>A0AAJ0M2Y9_9PEZI</name>
<reference evidence="17" key="1">
    <citation type="journal article" date="2023" name="Mol. Phylogenet. Evol.">
        <title>Genome-scale phylogeny and comparative genomics of the fungal order Sordariales.</title>
        <authorList>
            <person name="Hensen N."/>
            <person name="Bonometti L."/>
            <person name="Westerberg I."/>
            <person name="Brannstrom I.O."/>
            <person name="Guillou S."/>
            <person name="Cros-Aarteil S."/>
            <person name="Calhoun S."/>
            <person name="Haridas S."/>
            <person name="Kuo A."/>
            <person name="Mondo S."/>
            <person name="Pangilinan J."/>
            <person name="Riley R."/>
            <person name="LaButti K."/>
            <person name="Andreopoulos B."/>
            <person name="Lipzen A."/>
            <person name="Chen C."/>
            <person name="Yan M."/>
            <person name="Daum C."/>
            <person name="Ng V."/>
            <person name="Clum A."/>
            <person name="Steindorff A."/>
            <person name="Ohm R.A."/>
            <person name="Martin F."/>
            <person name="Silar P."/>
            <person name="Natvig D.O."/>
            <person name="Lalanne C."/>
            <person name="Gautier V."/>
            <person name="Ament-Velasquez S.L."/>
            <person name="Kruys A."/>
            <person name="Hutchinson M.I."/>
            <person name="Powell A.J."/>
            <person name="Barry K."/>
            <person name="Miller A.N."/>
            <person name="Grigoriev I.V."/>
            <person name="Debuchy R."/>
            <person name="Gladieux P."/>
            <person name="Hiltunen Thoren M."/>
            <person name="Johannesson H."/>
        </authorList>
    </citation>
    <scope>NUCLEOTIDE SEQUENCE</scope>
    <source>
        <strain evidence="17">CBS 333.67</strain>
    </source>
</reference>
<keyword evidence="8 16" id="KW-0812">Transmembrane</keyword>
<dbReference type="GO" id="GO:0006488">
    <property type="term" value="P:dolichol-linked oligosaccharide biosynthetic process"/>
    <property type="evidence" value="ECO:0007669"/>
    <property type="project" value="InterPro"/>
</dbReference>
<evidence type="ECO:0000256" key="4">
    <source>
        <dbReference type="ARBA" id="ARBA00011967"/>
    </source>
</evidence>
<feature type="transmembrane region" description="Helical" evidence="16">
    <location>
        <begin position="310"/>
        <end position="329"/>
    </location>
</feature>
<dbReference type="GO" id="GO:0106073">
    <property type="term" value="F:dolichyl pyrophosphate Glc2Man9GlcNAc2 alpha-1,2-glucosyltransferase activity"/>
    <property type="evidence" value="ECO:0007669"/>
    <property type="project" value="UniProtKB-EC"/>
</dbReference>
<evidence type="ECO:0000256" key="6">
    <source>
        <dbReference type="ARBA" id="ARBA00022676"/>
    </source>
</evidence>
<keyword evidence="18" id="KW-1185">Reference proteome</keyword>
<feature type="transmembrane region" description="Helical" evidence="16">
    <location>
        <begin position="349"/>
        <end position="371"/>
    </location>
</feature>
<evidence type="ECO:0000256" key="3">
    <source>
        <dbReference type="ARBA" id="ARBA00010600"/>
    </source>
</evidence>
<comment type="similarity">
    <text evidence="3">Belongs to the ALG10 glucosyltransferase family.</text>
</comment>
<sequence length="649" mass="72257">MEGVWAVRERLPIVELLKGLAIACVLGSFLAPLSGKTSTSAKASPPSIRVRLLQTVGFLCLFLAASAWLALVDKYVPEPYLDEVFHIPQAQTYCESRFFDWDDKITTPPGLYLLSVVYHKLWLLPQCTPSSLRFINLLATLLTAFAASQCRHLIEIRMAERDGKPGPQGISWYAYHTGLNVSLFPIIFFFSGLYYTDVVSTLVVLVAYRNHLLRIGTQRPSLANDLCTVMLGIAALFMRQTNVFWVVVYMGGLEAVHVLRSVQSDSQPSQQKLKLHDPPLNQSGAEDWLACLLTIAITALCNPAKVLRQVWPHIAILGLFACFVAWNGGVVLGDKSNHIATIHLAQMLYIWPLFAFFSAPLLLPSIISAAFHPVRYLQSLLFISYGRSSSRWSSLLNLSSTLLAILLSLEVVKYNTIIHPFTLADNRHYMFYVFRYTILRSPSLRLSLVAAYTFCRWLAWDTLSRGRSSRPIAEESPQADLNNTNGNEDAGKNPGSHPAEGVNIMMSTNPPLTCTSTSTALLWLLTTALSLITAPLVEPRYFILPWVFYRLLVPPWSSSSSSSSSSAATAVWGGGSGTSASGSGKTGGSGRASWWEEVDRTVDRRLMLETVWFLVVNAVTMYVFLFKPFYWRGEDGELLDGGRVQRFMW</sequence>
<evidence type="ECO:0000256" key="2">
    <source>
        <dbReference type="ARBA" id="ARBA00004922"/>
    </source>
</evidence>
<feature type="region of interest" description="Disordered" evidence="15">
    <location>
        <begin position="471"/>
        <end position="504"/>
    </location>
</feature>
<evidence type="ECO:0000256" key="9">
    <source>
        <dbReference type="ARBA" id="ARBA00022824"/>
    </source>
</evidence>
<dbReference type="RefSeq" id="XP_062722910.1">
    <property type="nucleotide sequence ID" value="XM_062864789.1"/>
</dbReference>
<evidence type="ECO:0000256" key="1">
    <source>
        <dbReference type="ARBA" id="ARBA00004477"/>
    </source>
</evidence>
<protein>
    <recommendedName>
        <fullName evidence="5">Dol-P-Glc:Glc(2)Man(9)GlcNAc(2)-PP-Dol alpha-1,2-glucosyltransferase</fullName>
        <ecNumber evidence="4">2.4.1.256</ecNumber>
    </recommendedName>
    <alternativeName>
        <fullName evidence="12">Asparagine-linked glycosylation protein 10</fullName>
    </alternativeName>
</protein>
<dbReference type="GO" id="GO:0005789">
    <property type="term" value="C:endoplasmic reticulum membrane"/>
    <property type="evidence" value="ECO:0007669"/>
    <property type="project" value="UniProtKB-SubCell"/>
</dbReference>
<comment type="catalytic activity">
    <reaction evidence="14">
        <text>an alpha-D-Glc-(1-&gt;3)-alpha-D-Glc-(1-&gt;3)-alpha-D-Man-(1-&gt;2)-alpha-D-Man-(1-&gt;2)-alpha-D-Man-(1-&gt;3)-[alpha-D-Man-(1-&gt;2)-alpha-D-Man-(1-&gt;3)-[alpha-D-Man-(1-&gt;2)-alpha-D-Man-(1-&gt;6)]-alpha-D-Man-(1-&gt;6)]-beta-D-Man-(1-&gt;4)-beta-D-GlcNAc-(1-&gt;4)-alpha-D-GlcNAc-diphospho-di-trans,poly-cis-dolichol + a di-trans,poly-cis-dolichyl beta-D-glucosyl phosphate = a alpha-D-Glc-(1-&gt;2)-alpha-D-Glc-(1-&gt;3)-alpha-D-Glc-(1-&gt;3)-alpha-D-Man-(1-&gt;2)-alpha-D-Man-(1-&gt;2)-alpha-D-Man-(1-&gt;3)-[alpha-D-Man-(1-&gt;2)-alpha-D-Man-(1-&gt;3)-[alpha-D-Man-(1-&gt;2)-alpha-D-Man-(1-&gt;6)]-alpha-D-Man-(1-&gt;6)]-beta-D-Man-(1-&gt;4)-beta-D-GlcNAc-(1-&gt;4)-alpha-D-GlcNAc-diphospho-di-trans,poly-cis-dolichol + a di-trans,poly-cis-dolichyl phosphate + H(+)</text>
        <dbReference type="Rhea" id="RHEA:29543"/>
        <dbReference type="Rhea" id="RHEA-COMP:19498"/>
        <dbReference type="Rhea" id="RHEA-COMP:19502"/>
        <dbReference type="Rhea" id="RHEA-COMP:19512"/>
        <dbReference type="Rhea" id="RHEA-COMP:19522"/>
        <dbReference type="ChEBI" id="CHEBI:15378"/>
        <dbReference type="ChEBI" id="CHEBI:57525"/>
        <dbReference type="ChEBI" id="CHEBI:57683"/>
        <dbReference type="ChEBI" id="CHEBI:132522"/>
        <dbReference type="ChEBI" id="CHEBI:132523"/>
        <dbReference type="EC" id="2.4.1.256"/>
    </reaction>
    <physiologicalReaction direction="left-to-right" evidence="14">
        <dbReference type="Rhea" id="RHEA:29544"/>
    </physiologicalReaction>
</comment>
<dbReference type="EC" id="2.4.1.256" evidence="4"/>
<evidence type="ECO:0000256" key="5">
    <source>
        <dbReference type="ARBA" id="ARBA00018512"/>
    </source>
</evidence>
<evidence type="ECO:0000256" key="7">
    <source>
        <dbReference type="ARBA" id="ARBA00022679"/>
    </source>
</evidence>
<evidence type="ECO:0000256" key="8">
    <source>
        <dbReference type="ARBA" id="ARBA00022692"/>
    </source>
</evidence>
<evidence type="ECO:0000256" key="11">
    <source>
        <dbReference type="ARBA" id="ARBA00023136"/>
    </source>
</evidence>
<feature type="transmembrane region" description="Helical" evidence="16">
    <location>
        <begin position="52"/>
        <end position="71"/>
    </location>
</feature>
<organism evidence="17 18">
    <name type="scientific">Chaetomium strumarium</name>
    <dbReference type="NCBI Taxonomy" id="1170767"/>
    <lineage>
        <taxon>Eukaryota</taxon>
        <taxon>Fungi</taxon>
        <taxon>Dikarya</taxon>
        <taxon>Ascomycota</taxon>
        <taxon>Pezizomycotina</taxon>
        <taxon>Sordariomycetes</taxon>
        <taxon>Sordariomycetidae</taxon>
        <taxon>Sordariales</taxon>
        <taxon>Chaetomiaceae</taxon>
        <taxon>Chaetomium</taxon>
    </lineage>
</organism>
<comment type="caution">
    <text evidence="17">The sequence shown here is derived from an EMBL/GenBank/DDBJ whole genome shotgun (WGS) entry which is preliminary data.</text>
</comment>
<dbReference type="Proteomes" id="UP001273166">
    <property type="component" value="Unassembled WGS sequence"/>
</dbReference>
<dbReference type="PANTHER" id="PTHR12989:SF10">
    <property type="entry name" value="DOL-P-GLC:GLC(2)MAN(9)GLCNAC(2)-PP-DOL ALPHA-1,2-GLUCOSYLTRANSFERASE-RELATED"/>
    <property type="match status" value="1"/>
</dbReference>
<evidence type="ECO:0000313" key="18">
    <source>
        <dbReference type="Proteomes" id="UP001273166"/>
    </source>
</evidence>
<evidence type="ECO:0000256" key="12">
    <source>
        <dbReference type="ARBA" id="ARBA00032069"/>
    </source>
</evidence>
<dbReference type="EMBL" id="JAUDZG010000003">
    <property type="protein sequence ID" value="KAK3307130.1"/>
    <property type="molecule type" value="Genomic_DNA"/>
</dbReference>
<dbReference type="AlphaFoldDB" id="A0AAJ0M2Y9"/>
<keyword evidence="10 16" id="KW-1133">Transmembrane helix</keyword>
<comment type="function">
    <text evidence="13">Dol-P-Glc:Glc(2)Man(9)GlcNAc(2)-PP-Dol alpha-1,2-glucosyltransferase that operates in the biosynthetic pathway of dolichol-linked oligosaccharides, the glycan precursors employed in protein asparagine (N)-glycosylation. The assembly of dolichol-linked oligosaccharides begins on the cytosolic side of the endoplasmic reticulum membrane and finishes in its lumen. The sequential addition of sugars to dolichol pyrophosphate produces dolichol-linked oligosaccharides containing fourteen sugars, including two GlcNAcs, nine mannoses and three glucoses. Once assembled, the oligosaccharide is transferred from the lipid to nascent proteins by oligosaccharyltransferases. In the lumen of the endoplasmic reticulum, adds the third and last glucose residue from dolichyl phosphate glucose (Dol-P-Glc) onto the lipid-linked oligosaccharide intermediate Glc(2)Man(9)GlcNAc(2)-PP-Dol to produce Glc(3)Man(9)GlcNAc(2)-PP-Dol.</text>
</comment>
<accession>A0AAJ0M2Y9</accession>
<evidence type="ECO:0000256" key="14">
    <source>
        <dbReference type="ARBA" id="ARBA00048064"/>
    </source>
</evidence>
<reference evidence="17" key="2">
    <citation type="submission" date="2023-06" db="EMBL/GenBank/DDBJ databases">
        <authorList>
            <consortium name="Lawrence Berkeley National Laboratory"/>
            <person name="Mondo S.J."/>
            <person name="Hensen N."/>
            <person name="Bonometti L."/>
            <person name="Westerberg I."/>
            <person name="Brannstrom I.O."/>
            <person name="Guillou S."/>
            <person name="Cros-Aarteil S."/>
            <person name="Calhoun S."/>
            <person name="Haridas S."/>
            <person name="Kuo A."/>
            <person name="Pangilinan J."/>
            <person name="Riley R."/>
            <person name="Labutti K."/>
            <person name="Andreopoulos B."/>
            <person name="Lipzen A."/>
            <person name="Chen C."/>
            <person name="Yanf M."/>
            <person name="Daum C."/>
            <person name="Ng V."/>
            <person name="Clum A."/>
            <person name="Steindorff A."/>
            <person name="Ohm R."/>
            <person name="Martin F."/>
            <person name="Silar P."/>
            <person name="Natvig D."/>
            <person name="Lalanne C."/>
            <person name="Gautier V."/>
            <person name="Ament-Velasquez S.L."/>
            <person name="Kruys A."/>
            <person name="Hutchinson M.I."/>
            <person name="Powell A.J."/>
            <person name="Barry K."/>
            <person name="Miller A.N."/>
            <person name="Grigoriev I.V."/>
            <person name="Debuchy R."/>
            <person name="Gladieux P."/>
            <person name="Thoren M.H."/>
            <person name="Johannesson H."/>
        </authorList>
    </citation>
    <scope>NUCLEOTIDE SEQUENCE</scope>
    <source>
        <strain evidence="17">CBS 333.67</strain>
    </source>
</reference>
<keyword evidence="9" id="KW-0256">Endoplasmic reticulum</keyword>
<comment type="pathway">
    <text evidence="2">Protein modification; protein glycosylation.</text>
</comment>
<evidence type="ECO:0000256" key="16">
    <source>
        <dbReference type="SAM" id="Phobius"/>
    </source>
</evidence>
<evidence type="ECO:0000256" key="15">
    <source>
        <dbReference type="SAM" id="MobiDB-lite"/>
    </source>
</evidence>
<evidence type="ECO:0000313" key="17">
    <source>
        <dbReference type="EMBL" id="KAK3307130.1"/>
    </source>
</evidence>
<proteinExistence type="inferred from homology"/>
<feature type="transmembrane region" description="Helical" evidence="16">
    <location>
        <begin position="183"/>
        <end position="208"/>
    </location>
</feature>
<evidence type="ECO:0000256" key="13">
    <source>
        <dbReference type="ARBA" id="ARBA00044727"/>
    </source>
</evidence>
<dbReference type="Pfam" id="PF04922">
    <property type="entry name" value="DIE2_ALG10"/>
    <property type="match status" value="1"/>
</dbReference>